<evidence type="ECO:0000313" key="4">
    <source>
        <dbReference type="EMBL" id="KAL0059386.1"/>
    </source>
</evidence>
<reference evidence="4 5" key="1">
    <citation type="submission" date="2024-05" db="EMBL/GenBank/DDBJ databases">
        <title>A draft genome resource for the thread blight pathogen Marasmius tenuissimus strain MS-2.</title>
        <authorList>
            <person name="Yulfo-Soto G.E."/>
            <person name="Baruah I.K."/>
            <person name="Amoako-Attah I."/>
            <person name="Bukari Y."/>
            <person name="Meinhardt L.W."/>
            <person name="Bailey B.A."/>
            <person name="Cohen S.P."/>
        </authorList>
    </citation>
    <scope>NUCLEOTIDE SEQUENCE [LARGE SCALE GENOMIC DNA]</scope>
    <source>
        <strain evidence="4 5">MS-2</strain>
    </source>
</reference>
<evidence type="ECO:0000256" key="1">
    <source>
        <dbReference type="ARBA" id="ARBA00010088"/>
    </source>
</evidence>
<dbReference type="EMBL" id="JBBXMP010000229">
    <property type="protein sequence ID" value="KAL0059386.1"/>
    <property type="molecule type" value="Genomic_DNA"/>
</dbReference>
<dbReference type="PROSITE" id="PS51257">
    <property type="entry name" value="PROKAR_LIPOPROTEIN"/>
    <property type="match status" value="1"/>
</dbReference>
<dbReference type="SUPFAM" id="SSF53474">
    <property type="entry name" value="alpha/beta-Hydrolases"/>
    <property type="match status" value="1"/>
</dbReference>
<dbReference type="Proteomes" id="UP001437256">
    <property type="component" value="Unassembled WGS sequence"/>
</dbReference>
<gene>
    <name evidence="4" type="ORF">AAF712_013864</name>
</gene>
<feature type="domain" description="AB hydrolase-1" evidence="3">
    <location>
        <begin position="135"/>
        <end position="278"/>
    </location>
</feature>
<accession>A0ABR2ZEM1</accession>
<dbReference type="Pfam" id="PF00561">
    <property type="entry name" value="Abhydrolase_1"/>
    <property type="match status" value="1"/>
</dbReference>
<evidence type="ECO:0000313" key="5">
    <source>
        <dbReference type="Proteomes" id="UP001437256"/>
    </source>
</evidence>
<evidence type="ECO:0000256" key="2">
    <source>
        <dbReference type="ARBA" id="ARBA00022801"/>
    </source>
</evidence>
<dbReference type="InterPro" id="IPR029058">
    <property type="entry name" value="AB_hydrolase_fold"/>
</dbReference>
<protein>
    <recommendedName>
        <fullName evidence="3">AB hydrolase-1 domain-containing protein</fullName>
    </recommendedName>
</protein>
<proteinExistence type="inferred from homology"/>
<dbReference type="PANTHER" id="PTHR43248">
    <property type="entry name" value="2-SUCCINYL-6-HYDROXY-2,4-CYCLOHEXADIENE-1-CARBOXYLATE SYNTHASE"/>
    <property type="match status" value="1"/>
</dbReference>
<keyword evidence="5" id="KW-1185">Reference proteome</keyword>
<dbReference type="InterPro" id="IPR051601">
    <property type="entry name" value="Serine_prot/Carboxylest_S33"/>
</dbReference>
<dbReference type="Gene3D" id="3.40.50.1820">
    <property type="entry name" value="alpha/beta hydrolase"/>
    <property type="match status" value="1"/>
</dbReference>
<comment type="similarity">
    <text evidence="1">Belongs to the peptidase S33 family.</text>
</comment>
<dbReference type="InterPro" id="IPR000073">
    <property type="entry name" value="AB_hydrolase_1"/>
</dbReference>
<sequence length="453" mass="49982">MDRRRFTKGLGFIGIALLICACGAAFHPNFQKDPTELSVETQDQTEWSEWTESSWAKLKPSKELKWVDCYPGGFECGRLQVCSTLLRYEKAVVETNITWLRCLSTTTSPEDELAAIALIRLRANVSTDSTDYRGPILFNPGGPGGSGVDLVRGRGAMLAKVVGPQFDIVGFDPRGVSRSTPRVSFYESRVERELWARPSVRELNMSSDTVASSWARNEITGELAAQRDDNVLAHINTDHTARDMLKITEAHGRKKLQYWGFSYGTVLGSTFAAMFPRAAAKWTTNLRDTDNVLQWFFKDCLDAGPNDCAFYEPSIEAMNGKLNKLYASIIQSPVPVHTNASYGIVDYARLRGTIFTAFYQPFNKWAQLAAGLADLINGNGTALYSMTDADQFQCSCDPLEKAFQGVADATTAIACNDGDVVPSDLESAQEHYANILKVSEWGSLWAGIHLACA</sequence>
<keyword evidence="2" id="KW-0378">Hydrolase</keyword>
<organism evidence="4 5">
    <name type="scientific">Marasmius tenuissimus</name>
    <dbReference type="NCBI Taxonomy" id="585030"/>
    <lineage>
        <taxon>Eukaryota</taxon>
        <taxon>Fungi</taxon>
        <taxon>Dikarya</taxon>
        <taxon>Basidiomycota</taxon>
        <taxon>Agaricomycotina</taxon>
        <taxon>Agaricomycetes</taxon>
        <taxon>Agaricomycetidae</taxon>
        <taxon>Agaricales</taxon>
        <taxon>Marasmiineae</taxon>
        <taxon>Marasmiaceae</taxon>
        <taxon>Marasmius</taxon>
    </lineage>
</organism>
<name>A0ABR2ZEM1_9AGAR</name>
<evidence type="ECO:0000259" key="3">
    <source>
        <dbReference type="Pfam" id="PF00561"/>
    </source>
</evidence>
<comment type="caution">
    <text evidence="4">The sequence shown here is derived from an EMBL/GenBank/DDBJ whole genome shotgun (WGS) entry which is preliminary data.</text>
</comment>
<dbReference type="PANTHER" id="PTHR43248:SF25">
    <property type="entry name" value="AB HYDROLASE-1 DOMAIN-CONTAINING PROTEIN-RELATED"/>
    <property type="match status" value="1"/>
</dbReference>